<sequence length="73" mass="8158">MGKKRKLYGSSEMIRLGMKPNGVTFVGLLHACSHMGLIDEAVEINNDHGKVAEYWRCILAIVEAETVITEIIR</sequence>
<evidence type="ECO:0000313" key="1">
    <source>
        <dbReference type="EMBL" id="KAF9666558.1"/>
    </source>
</evidence>
<name>A0A835JD00_9ROSI</name>
<reference evidence="1 2" key="1">
    <citation type="submission" date="2020-10" db="EMBL/GenBank/DDBJ databases">
        <title>Plant Genome Project.</title>
        <authorList>
            <person name="Zhang R.-G."/>
        </authorList>
    </citation>
    <scope>NUCLEOTIDE SEQUENCE [LARGE SCALE GENOMIC DNA]</scope>
    <source>
        <strain evidence="1">FAFU-HL-1</strain>
        <tissue evidence="1">Leaf</tissue>
    </source>
</reference>
<evidence type="ECO:0000313" key="2">
    <source>
        <dbReference type="Proteomes" id="UP000657918"/>
    </source>
</evidence>
<dbReference type="Proteomes" id="UP000657918">
    <property type="component" value="Chromosome 16"/>
</dbReference>
<keyword evidence="2" id="KW-1185">Reference proteome</keyword>
<comment type="caution">
    <text evidence="1">The sequence shown here is derived from an EMBL/GenBank/DDBJ whole genome shotgun (WGS) entry which is preliminary data.</text>
</comment>
<proteinExistence type="predicted"/>
<dbReference type="Gene3D" id="1.25.40.10">
    <property type="entry name" value="Tetratricopeptide repeat domain"/>
    <property type="match status" value="1"/>
</dbReference>
<dbReference type="OrthoDB" id="1166441at2759"/>
<organism evidence="1 2">
    <name type="scientific">Salix dunnii</name>
    <dbReference type="NCBI Taxonomy" id="1413687"/>
    <lineage>
        <taxon>Eukaryota</taxon>
        <taxon>Viridiplantae</taxon>
        <taxon>Streptophyta</taxon>
        <taxon>Embryophyta</taxon>
        <taxon>Tracheophyta</taxon>
        <taxon>Spermatophyta</taxon>
        <taxon>Magnoliopsida</taxon>
        <taxon>eudicotyledons</taxon>
        <taxon>Gunneridae</taxon>
        <taxon>Pentapetalae</taxon>
        <taxon>rosids</taxon>
        <taxon>fabids</taxon>
        <taxon>Malpighiales</taxon>
        <taxon>Salicaceae</taxon>
        <taxon>Saliceae</taxon>
        <taxon>Salix</taxon>
    </lineage>
</organism>
<gene>
    <name evidence="1" type="ORF">SADUNF_Sadunf16G0241400</name>
</gene>
<protein>
    <submittedName>
        <fullName evidence="1">Uncharacterized protein</fullName>
    </submittedName>
</protein>
<dbReference type="EMBL" id="JADGMS010000016">
    <property type="protein sequence ID" value="KAF9666558.1"/>
    <property type="molecule type" value="Genomic_DNA"/>
</dbReference>
<dbReference type="AlphaFoldDB" id="A0A835JD00"/>
<accession>A0A835JD00</accession>
<dbReference type="InterPro" id="IPR011990">
    <property type="entry name" value="TPR-like_helical_dom_sf"/>
</dbReference>